<dbReference type="KEGG" id="pbr:PB2503_00015"/>
<name>E0THI2_PARBH</name>
<dbReference type="AlphaFoldDB" id="E0THI2"/>
<dbReference type="Proteomes" id="UP000001302">
    <property type="component" value="Chromosome"/>
</dbReference>
<accession>E0THI2</accession>
<proteinExistence type="predicted"/>
<organism evidence="1 2">
    <name type="scientific">Parvularcula bermudensis (strain ATCC BAA-594 / HTCC2503 / KCTC 12087)</name>
    <dbReference type="NCBI Taxonomy" id="314260"/>
    <lineage>
        <taxon>Bacteria</taxon>
        <taxon>Pseudomonadati</taxon>
        <taxon>Pseudomonadota</taxon>
        <taxon>Alphaproteobacteria</taxon>
        <taxon>Parvularculales</taxon>
        <taxon>Parvularculaceae</taxon>
        <taxon>Parvularcula</taxon>
    </lineage>
</organism>
<reference evidence="2" key="1">
    <citation type="submission" date="2010-08" db="EMBL/GenBank/DDBJ databases">
        <title>Genome sequence of Parvularcula bermudensis HTCC2503.</title>
        <authorList>
            <person name="Kang D.-M."/>
            <person name="Oh H.-M."/>
            <person name="Cho J.-C."/>
        </authorList>
    </citation>
    <scope>NUCLEOTIDE SEQUENCE [LARGE SCALE GENOMIC DNA]</scope>
    <source>
        <strain evidence="2">ATCC BAA-594 / HTCC2503 / KCTC 12087</strain>
    </source>
</reference>
<gene>
    <name evidence="1" type="ordered locus">PB2503_00015</name>
</gene>
<evidence type="ECO:0000313" key="2">
    <source>
        <dbReference type="Proteomes" id="UP000001302"/>
    </source>
</evidence>
<dbReference type="EMBL" id="CP002156">
    <property type="protein sequence ID" value="ADM10774.1"/>
    <property type="molecule type" value="Genomic_DNA"/>
</dbReference>
<protein>
    <submittedName>
        <fullName evidence="1">Uncharacterized protein</fullName>
    </submittedName>
</protein>
<dbReference type="HOGENOM" id="CLU_3064371_0_0_5"/>
<keyword evidence="2" id="KW-1185">Reference proteome</keyword>
<sequence>MVIVLQTAQEVKGPEPGHLLERRFPLVPDRLEGLFLVRNDAKAVHGKIHGGRS</sequence>
<reference evidence="1 2" key="2">
    <citation type="journal article" date="2011" name="J. Bacteriol.">
        <title>Complete genome sequence of strain HTCC2503T of Parvularcula bermudensis, the type species of the order "Parvularculales" in the class Alphaproteobacteria.</title>
        <authorList>
            <person name="Oh H.M."/>
            <person name="Kang I."/>
            <person name="Vergin K.L."/>
            <person name="Kang D."/>
            <person name="Rhee K.H."/>
            <person name="Giovannoni S.J."/>
            <person name="Cho J.C."/>
        </authorList>
    </citation>
    <scope>NUCLEOTIDE SEQUENCE [LARGE SCALE GENOMIC DNA]</scope>
    <source>
        <strain evidence="2">ATCC BAA-594 / HTCC2503 / KCTC 12087</strain>
    </source>
</reference>
<evidence type="ECO:0000313" key="1">
    <source>
        <dbReference type="EMBL" id="ADM10774.1"/>
    </source>
</evidence>